<dbReference type="Proteomes" id="UP001189429">
    <property type="component" value="Unassembled WGS sequence"/>
</dbReference>
<gene>
    <name evidence="2" type="ORF">PCOR1329_LOCUS77473</name>
</gene>
<accession>A0ABN9XK70</accession>
<evidence type="ECO:0008006" key="4">
    <source>
        <dbReference type="Google" id="ProtNLM"/>
    </source>
</evidence>
<feature type="compositionally biased region" description="Low complexity" evidence="1">
    <location>
        <begin position="411"/>
        <end position="425"/>
    </location>
</feature>
<feature type="region of interest" description="Disordered" evidence="1">
    <location>
        <begin position="407"/>
        <end position="443"/>
    </location>
</feature>
<evidence type="ECO:0000256" key="1">
    <source>
        <dbReference type="SAM" id="MobiDB-lite"/>
    </source>
</evidence>
<keyword evidence="3" id="KW-1185">Reference proteome</keyword>
<proteinExistence type="predicted"/>
<evidence type="ECO:0000313" key="2">
    <source>
        <dbReference type="EMBL" id="CAK0900078.1"/>
    </source>
</evidence>
<feature type="region of interest" description="Disordered" evidence="1">
    <location>
        <begin position="38"/>
        <end position="80"/>
    </location>
</feature>
<feature type="non-terminal residue" evidence="2">
    <location>
        <position position="1"/>
    </location>
</feature>
<sequence>AFGGASSLCRRSEGSPRPVRYTEAWLCLLQQATAEAVREAAAAAEQQQLAARPQADGPPRPRPPWAPAAPPEEHPLASLGSNATGAAACAAAGASGGAHGLAEKVAPAVSRFSVCVPKQYPGVQYRKSKNLSDRYQRYAEHGSVVAGVIEGEWLKLNSKVFLPVRVNGMQILEPLADDASDSKAGGAAHAHLVEGHIQRQSPRIASPCLRAPARYILGAARGNAAEELGRALAAYDSSLAAPGGATNASARRMSAEALLRLGRYEEAFGVFSRLAEAREAAAAWEDPGWGSLEVPPFRLRHDAALCARLASLGRLDAAAAEDSAAAALEEVAGRVEARCGGDCRRYPSRSRRRHGEVALLRRGLFDDLGRSSAGYPAARLAAWSGAGGCPPDPLNASVDWAAVSEDPGRLTWPASSSWWTTSSPRRPWRSSGHTRRTRPASGR</sequence>
<organism evidence="2 3">
    <name type="scientific">Prorocentrum cordatum</name>
    <dbReference type="NCBI Taxonomy" id="2364126"/>
    <lineage>
        <taxon>Eukaryota</taxon>
        <taxon>Sar</taxon>
        <taxon>Alveolata</taxon>
        <taxon>Dinophyceae</taxon>
        <taxon>Prorocentrales</taxon>
        <taxon>Prorocentraceae</taxon>
        <taxon>Prorocentrum</taxon>
    </lineage>
</organism>
<protein>
    <recommendedName>
        <fullName evidence="4">Fanconi-associated nuclease</fullName>
    </recommendedName>
</protein>
<feature type="compositionally biased region" description="Basic residues" evidence="1">
    <location>
        <begin position="426"/>
        <end position="443"/>
    </location>
</feature>
<evidence type="ECO:0000313" key="3">
    <source>
        <dbReference type="Proteomes" id="UP001189429"/>
    </source>
</evidence>
<reference evidence="2" key="1">
    <citation type="submission" date="2023-10" db="EMBL/GenBank/DDBJ databases">
        <authorList>
            <person name="Chen Y."/>
            <person name="Shah S."/>
            <person name="Dougan E. K."/>
            <person name="Thang M."/>
            <person name="Chan C."/>
        </authorList>
    </citation>
    <scope>NUCLEOTIDE SEQUENCE [LARGE SCALE GENOMIC DNA]</scope>
</reference>
<name>A0ABN9XK70_9DINO</name>
<dbReference type="EMBL" id="CAUYUJ010020725">
    <property type="protein sequence ID" value="CAK0900078.1"/>
    <property type="molecule type" value="Genomic_DNA"/>
</dbReference>
<feature type="compositionally biased region" description="Low complexity" evidence="1">
    <location>
        <begin position="38"/>
        <end position="55"/>
    </location>
</feature>
<feature type="compositionally biased region" description="Pro residues" evidence="1">
    <location>
        <begin position="56"/>
        <end position="70"/>
    </location>
</feature>
<comment type="caution">
    <text evidence="2">The sequence shown here is derived from an EMBL/GenBank/DDBJ whole genome shotgun (WGS) entry which is preliminary data.</text>
</comment>